<feature type="domain" description="FANCI solenoid 4" evidence="4">
    <location>
        <begin position="1145"/>
        <end position="1423"/>
    </location>
</feature>
<dbReference type="Pfam" id="PF14680">
    <property type="entry name" value="FANCI_HD2"/>
    <property type="match status" value="1"/>
</dbReference>
<dbReference type="GO" id="GO:0006281">
    <property type="term" value="P:DNA repair"/>
    <property type="evidence" value="ECO:0007669"/>
    <property type="project" value="InterPro"/>
</dbReference>
<dbReference type="EMBL" id="JANBPU010000363">
    <property type="protein sequence ID" value="KAJ1912251.1"/>
    <property type="molecule type" value="Genomic_DNA"/>
</dbReference>
<feature type="domain" description="FANCI solenoid 1" evidence="2">
    <location>
        <begin position="109"/>
        <end position="308"/>
    </location>
</feature>
<accession>A0A9W8DPM4</accession>
<dbReference type="InterPro" id="IPR029315">
    <property type="entry name" value="FANCI_S2"/>
</dbReference>
<dbReference type="InterPro" id="IPR029310">
    <property type="entry name" value="FANCI_HD1"/>
</dbReference>
<proteinExistence type="predicted"/>
<dbReference type="OrthoDB" id="195089at2759"/>
<dbReference type="Pfam" id="PF14679">
    <property type="entry name" value="FANCI_HD1"/>
    <property type="match status" value="1"/>
</dbReference>
<reference evidence="7" key="1">
    <citation type="submission" date="2022-07" db="EMBL/GenBank/DDBJ databases">
        <title>Phylogenomic reconstructions and comparative analyses of Kickxellomycotina fungi.</title>
        <authorList>
            <person name="Reynolds N.K."/>
            <person name="Stajich J.E."/>
            <person name="Barry K."/>
            <person name="Grigoriev I.V."/>
            <person name="Crous P."/>
            <person name="Smith M.E."/>
        </authorList>
    </citation>
    <scope>NUCLEOTIDE SEQUENCE</scope>
    <source>
        <strain evidence="7">NBRC 100468</strain>
    </source>
</reference>
<evidence type="ECO:0000313" key="8">
    <source>
        <dbReference type="Proteomes" id="UP001150538"/>
    </source>
</evidence>
<feature type="compositionally biased region" description="Acidic residues" evidence="1">
    <location>
        <begin position="1470"/>
        <end position="1506"/>
    </location>
</feature>
<evidence type="ECO:0000259" key="3">
    <source>
        <dbReference type="Pfam" id="PF14676"/>
    </source>
</evidence>
<dbReference type="InterPro" id="IPR029308">
    <property type="entry name" value="FANCI_S1"/>
</dbReference>
<feature type="region of interest" description="Disordered" evidence="1">
    <location>
        <begin position="1328"/>
        <end position="1371"/>
    </location>
</feature>
<evidence type="ECO:0000259" key="5">
    <source>
        <dbReference type="Pfam" id="PF14679"/>
    </source>
</evidence>
<feature type="region of interest" description="Disordered" evidence="1">
    <location>
        <begin position="1426"/>
        <end position="1513"/>
    </location>
</feature>
<feature type="domain" description="FANCI helical" evidence="6">
    <location>
        <begin position="603"/>
        <end position="786"/>
    </location>
</feature>
<sequence length="1513" mass="171262">MENCIREYGEAANWEDLYEYLEGREAAEIGSIVRKNFESYLEHETSDFLRYPQYIFRAGEAILLLEPSPNDECNKHRGLGIIDYVYGICVDLLFQYADQEGTKTAANNKLRLAELLSQQTRRLSHKTLVDMAFRHLTRAKADEFLAQPQLLLVPNLLEVLSSVESITMGKTIENSDDQDDEINDYTEYTGQRLCTYWIDRLCCYKWKPGRASSMVSMMRELQINEKQKHAVVNKVAGMLKDIELNEVPPLIYQLFLLLRKDDKTLALKSIIDFFDYLNENPEDSNGEISKQKISEVEGTVLLHLSFSARQDQDIGKSMIKYIKEGYTASGHQAASGPGGYGIASDRLSPFSLACLLSFTQIHKFEDSIYSLLKQVITTSICDQNRITKVAWLKSSVMRNPDNFKDLFLKVVKKSTFGWEQIIFGVVRLSFLLIEHASSPNILRNIGDESSQDIVDMSTETICQTFLSHEFVRENIVEYIASQIPFNSSTTEKLLDLLNSILRRSSGQNIGCFDKLKITFDYLPHLSPSTCHKLILSLTPIIQNDSAYRNNLLLILKKRLFSKSADERRATISSLFSLVEAFFSPLQESQGLDIDSFSLSREGTSVVLDVISMLRRCLSRQIETKIQTYEGFYNMLQNPLVQKTSSIRDSLHSILNVEFMKHSVKGNQSVIQISFHECIHPHNNSILLPIPWLAKCMGLSAILQAQSLSEVGASSSSAAGKSTHDFHQVVEWISTIDLVDFDIDPSSNFSLGDPSGARNHTMASLLLGFIDSAIEYILSVASLGQQQHINIPQAQISRYSTLVPELYEKRARLIDLLRAKSTNELGRKLPVSPFSHSLMSIKTLSKSLERLLVSEKASATNSEPLDNLWRSWRENLGVTRYLIGLTNYQVLTKFDTKSALPEHQTEAIASDLIPIACSVYVNLIYPFSLISDDNPTISSNLTNKTPKTKSILLTACELLAQCMSIISNNSNDLDRCIKEIVSKITDNDAETENQQITSIQATKVFLMQQKRLLSLFISQHPPFIKEAVQLLSISQICVVYFDKLFTMEYFFNKHGSTDKDDGRCLSSFMWWTLSCLTHTSNDDPSLAKQLVKLCLAMVPYFIEDNNNENDGGSETAIEWINEWESSMQAEQKRETKVSTKGQFKPLRQIATDIRCVLGDIDDFFAPPEDHVDDDPQMTVLSQRNILTVTALVVGWLDEEIGKIEWGITQMKNCYYREISEQQSNDVDDLDEIGGPVLAIKAERRISKYFLQLSLILGDMTRVVFKDTQAELLLRCHQKLYKTMASFSKAKIWAKMLPITDAFIQLLAYVGSNLSPVLYDFLAMYQGRHESDDENDGKIAKNGDEKSKASKIKGLTGGGSRSKTKAMQQKSRINRESKLVPGLVFTLEQFERYIIQLGSVSKVKLAHHLRRSTARDFRVDIEQLREVAENDMEEEQGEDESDDSSGVGEKRERGQDTTTEQEMRTKHHKPDDEEVDIELPFEGGDDDDDDDDDDDINHENLEVIDVELSDNGGSD</sequence>
<dbReference type="GO" id="GO:0070182">
    <property type="term" value="F:DNA polymerase binding"/>
    <property type="evidence" value="ECO:0007669"/>
    <property type="project" value="TreeGrafter"/>
</dbReference>
<dbReference type="InterPro" id="IPR029314">
    <property type="entry name" value="FANCI_S4"/>
</dbReference>
<dbReference type="PANTHER" id="PTHR21818:SF0">
    <property type="entry name" value="FANCONI ANEMIA GROUP I PROTEIN"/>
    <property type="match status" value="1"/>
</dbReference>
<feature type="compositionally biased region" description="Basic and acidic residues" evidence="1">
    <location>
        <begin position="1328"/>
        <end position="1346"/>
    </location>
</feature>
<evidence type="ECO:0000259" key="6">
    <source>
        <dbReference type="Pfam" id="PF14680"/>
    </source>
</evidence>
<name>A0A9W8DPM4_9FUNG</name>
<gene>
    <name evidence="7" type="ORF">H4219_005674</name>
</gene>
<feature type="compositionally biased region" description="Acidic residues" evidence="1">
    <location>
        <begin position="1427"/>
        <end position="1441"/>
    </location>
</feature>
<evidence type="ECO:0000313" key="7">
    <source>
        <dbReference type="EMBL" id="KAJ1912251.1"/>
    </source>
</evidence>
<keyword evidence="8" id="KW-1185">Reference proteome</keyword>
<dbReference type="Proteomes" id="UP001150538">
    <property type="component" value="Unassembled WGS sequence"/>
</dbReference>
<evidence type="ECO:0000259" key="2">
    <source>
        <dbReference type="Pfam" id="PF14675"/>
    </source>
</evidence>
<protein>
    <recommendedName>
        <fullName evidence="9">FANCI solenoid 4 domain-containing protein</fullName>
    </recommendedName>
</protein>
<dbReference type="InterPro" id="IPR026171">
    <property type="entry name" value="FANCI"/>
</dbReference>
<feature type="domain" description="FANCI helical" evidence="5">
    <location>
        <begin position="346"/>
        <end position="413"/>
    </location>
</feature>
<dbReference type="Pfam" id="PF14676">
    <property type="entry name" value="FANCI_S2"/>
    <property type="match status" value="1"/>
</dbReference>
<dbReference type="InterPro" id="IPR029312">
    <property type="entry name" value="FANCI_HD2"/>
</dbReference>
<evidence type="ECO:0008006" key="9">
    <source>
        <dbReference type="Google" id="ProtNLM"/>
    </source>
</evidence>
<evidence type="ECO:0000256" key="1">
    <source>
        <dbReference type="SAM" id="MobiDB-lite"/>
    </source>
</evidence>
<organism evidence="7 8">
    <name type="scientific">Mycoemilia scoparia</name>
    <dbReference type="NCBI Taxonomy" id="417184"/>
    <lineage>
        <taxon>Eukaryota</taxon>
        <taxon>Fungi</taxon>
        <taxon>Fungi incertae sedis</taxon>
        <taxon>Zoopagomycota</taxon>
        <taxon>Kickxellomycotina</taxon>
        <taxon>Kickxellomycetes</taxon>
        <taxon>Kickxellales</taxon>
        <taxon>Kickxellaceae</taxon>
        <taxon>Mycoemilia</taxon>
    </lineage>
</organism>
<dbReference type="Pfam" id="PF14675">
    <property type="entry name" value="FANCI_S1"/>
    <property type="match status" value="1"/>
</dbReference>
<feature type="domain" description="FANCI solenoid 2" evidence="3">
    <location>
        <begin position="421"/>
        <end position="573"/>
    </location>
</feature>
<dbReference type="PANTHER" id="PTHR21818">
    <property type="entry name" value="BC025462 PROTEIN"/>
    <property type="match status" value="1"/>
</dbReference>
<comment type="caution">
    <text evidence="7">The sequence shown here is derived from an EMBL/GenBank/DDBJ whole genome shotgun (WGS) entry which is preliminary data.</text>
</comment>
<dbReference type="Pfam" id="PF14678">
    <property type="entry name" value="FANCI_S4"/>
    <property type="match status" value="1"/>
</dbReference>
<evidence type="ECO:0000259" key="4">
    <source>
        <dbReference type="Pfam" id="PF14678"/>
    </source>
</evidence>